<accession>A0A7I8WLI4</accession>
<dbReference type="PANTHER" id="PTHR13155">
    <property type="entry name" value="A-KINASE ANCHOR PROTEINS"/>
    <property type="match status" value="1"/>
</dbReference>
<dbReference type="Proteomes" id="UP000659654">
    <property type="component" value="Unassembled WGS sequence"/>
</dbReference>
<dbReference type="Pfam" id="PF00615">
    <property type="entry name" value="RGS"/>
    <property type="match status" value="2"/>
</dbReference>
<feature type="domain" description="RGS" evidence="2">
    <location>
        <begin position="178"/>
        <end position="300"/>
    </location>
</feature>
<dbReference type="GO" id="GO:0005739">
    <property type="term" value="C:mitochondrion"/>
    <property type="evidence" value="ECO:0007669"/>
    <property type="project" value="TreeGrafter"/>
</dbReference>
<dbReference type="PANTHER" id="PTHR13155:SF1">
    <property type="entry name" value="A-KINASE ANCHOR PROTEIN 10, MITOCHONDRIAL"/>
    <property type="match status" value="1"/>
</dbReference>
<feature type="region of interest" description="Disordered" evidence="1">
    <location>
        <begin position="361"/>
        <end position="411"/>
    </location>
</feature>
<dbReference type="SMR" id="A0A7I8WLI4"/>
<feature type="domain" description="RGS" evidence="2">
    <location>
        <begin position="53"/>
        <end position="164"/>
    </location>
</feature>
<dbReference type="InterPro" id="IPR016137">
    <property type="entry name" value="RGS"/>
</dbReference>
<protein>
    <submittedName>
        <fullName evidence="3">(pine wood nematode) hypothetical protein</fullName>
    </submittedName>
</protein>
<evidence type="ECO:0000313" key="3">
    <source>
        <dbReference type="EMBL" id="CAD5219921.1"/>
    </source>
</evidence>
<dbReference type="CDD" id="cd07440">
    <property type="entry name" value="RGS"/>
    <property type="match status" value="1"/>
</dbReference>
<name>A0A7I8WLI4_BURXY</name>
<gene>
    <name evidence="3" type="ORF">BXYJ_LOCUS5920</name>
</gene>
<dbReference type="InterPro" id="IPR044926">
    <property type="entry name" value="RGS_subdomain_2"/>
</dbReference>
<feature type="region of interest" description="Disordered" evidence="1">
    <location>
        <begin position="330"/>
        <end position="349"/>
    </location>
</feature>
<evidence type="ECO:0000313" key="4">
    <source>
        <dbReference type="Proteomes" id="UP000659654"/>
    </source>
</evidence>
<evidence type="ECO:0000259" key="2">
    <source>
        <dbReference type="PROSITE" id="PS50132"/>
    </source>
</evidence>
<organism evidence="3 4">
    <name type="scientific">Bursaphelenchus xylophilus</name>
    <name type="common">Pinewood nematode worm</name>
    <name type="synonym">Aphelenchoides xylophilus</name>
    <dbReference type="NCBI Taxonomy" id="6326"/>
    <lineage>
        <taxon>Eukaryota</taxon>
        <taxon>Metazoa</taxon>
        <taxon>Ecdysozoa</taxon>
        <taxon>Nematoda</taxon>
        <taxon>Chromadorea</taxon>
        <taxon>Rhabditida</taxon>
        <taxon>Tylenchina</taxon>
        <taxon>Tylenchomorpha</taxon>
        <taxon>Aphelenchoidea</taxon>
        <taxon>Aphelenchoididae</taxon>
        <taxon>Bursaphelenchus</taxon>
    </lineage>
</organism>
<dbReference type="EMBL" id="CAJFCV020000003">
    <property type="protein sequence ID" value="CAG9105558.1"/>
    <property type="molecule type" value="Genomic_DNA"/>
</dbReference>
<dbReference type="PROSITE" id="PS50132">
    <property type="entry name" value="RGS"/>
    <property type="match status" value="2"/>
</dbReference>
<dbReference type="EMBL" id="CAJFDI010000003">
    <property type="protein sequence ID" value="CAD5219921.1"/>
    <property type="molecule type" value="Genomic_DNA"/>
</dbReference>
<dbReference type="SUPFAM" id="SSF48097">
    <property type="entry name" value="Regulator of G-protein signaling, RGS"/>
    <property type="match status" value="2"/>
</dbReference>
<dbReference type="InterPro" id="IPR036305">
    <property type="entry name" value="RGS_sf"/>
</dbReference>
<dbReference type="SMART" id="SM00315">
    <property type="entry name" value="RGS"/>
    <property type="match status" value="2"/>
</dbReference>
<evidence type="ECO:0000256" key="1">
    <source>
        <dbReference type="SAM" id="MobiDB-lite"/>
    </source>
</evidence>
<dbReference type="OrthoDB" id="5584247at2759"/>
<dbReference type="GO" id="GO:0008104">
    <property type="term" value="P:intracellular protein localization"/>
    <property type="evidence" value="ECO:0007669"/>
    <property type="project" value="TreeGrafter"/>
</dbReference>
<proteinExistence type="predicted"/>
<sequence length="489" mass="55696">MSTKIHSLLGKLKEKAKLKKPSNSQELDEIDDAEASSSVFQQNSIDAPTVIRRFEELFSELSAMTYFMRYLERNGASNLLKFWIHLEGFQSAGDCQDIPKEVQLICHTYLSPDAPQKLQLPSSVLKSIDFQNLTTCNCFSKAQEYAWEQLKNVHFKGFMKSPYFIMHQVECFKTGSVELIDVLSDHRLLSPFVEFLESKNKRQLIEFILAVESFDDEVSDEKADLQESAMVIYDKYISLQATDPLDFDSAIRIDVETKICSEDRVPQHRVFTKAKNAAQAVLETHYIPLFMKTDLYHSYVDMLGKSVQRFMQMEEERVVQEKELRVKRASLPAEPTFSRPPDSPALSLDNSKAKLTGQFSALSTPSRHDSNHRFKHRSTSTSSTLGDDESSSQCSDGSISKRNPSALGRIDPLGRYESLFDTSLYHLEEPPKNGFRGVLNKYLKQSMAQEDEKSYEMARLIVEDIRNMVMSQENVHSLPATPKKANMSG</sequence>
<dbReference type="GO" id="GO:0005886">
    <property type="term" value="C:plasma membrane"/>
    <property type="evidence" value="ECO:0007669"/>
    <property type="project" value="TreeGrafter"/>
</dbReference>
<dbReference type="InterPro" id="IPR052246">
    <property type="entry name" value="Cell_Polariz_PKAAnc"/>
</dbReference>
<feature type="compositionally biased region" description="Polar residues" evidence="1">
    <location>
        <begin position="379"/>
        <end position="403"/>
    </location>
</feature>
<keyword evidence="4" id="KW-1185">Reference proteome</keyword>
<dbReference type="Proteomes" id="UP000582659">
    <property type="component" value="Unassembled WGS sequence"/>
</dbReference>
<dbReference type="Gene3D" id="1.10.167.10">
    <property type="entry name" value="Regulator of G-protein Signalling 4, domain 2"/>
    <property type="match status" value="2"/>
</dbReference>
<comment type="caution">
    <text evidence="3">The sequence shown here is derived from an EMBL/GenBank/DDBJ whole genome shotgun (WGS) entry which is preliminary data.</text>
</comment>
<reference evidence="3" key="1">
    <citation type="submission" date="2020-09" db="EMBL/GenBank/DDBJ databases">
        <authorList>
            <person name="Kikuchi T."/>
        </authorList>
    </citation>
    <scope>NUCLEOTIDE SEQUENCE</scope>
    <source>
        <strain evidence="3">Ka4C1</strain>
    </source>
</reference>
<dbReference type="AlphaFoldDB" id="A0A7I8WLI4"/>